<evidence type="ECO:0000313" key="1">
    <source>
        <dbReference type="EMBL" id="SNQ59685.1"/>
    </source>
</evidence>
<evidence type="ECO:0000313" key="2">
    <source>
        <dbReference type="Proteomes" id="UP000218615"/>
    </source>
</evidence>
<organism evidence="1 2">
    <name type="scientific">Candidatus Methanoperedens nitratireducens</name>
    <dbReference type="NCBI Taxonomy" id="1392998"/>
    <lineage>
        <taxon>Archaea</taxon>
        <taxon>Methanobacteriati</taxon>
        <taxon>Methanobacteriota</taxon>
        <taxon>Stenosarchaea group</taxon>
        <taxon>Methanomicrobia</taxon>
        <taxon>Methanosarcinales</taxon>
        <taxon>ANME-2 cluster</taxon>
        <taxon>Candidatus Methanoperedentaceae</taxon>
        <taxon>Candidatus Methanoperedens</taxon>
    </lineage>
</organism>
<dbReference type="EMBL" id="FZMP01000032">
    <property type="protein sequence ID" value="SNQ59685.1"/>
    <property type="molecule type" value="Genomic_DNA"/>
</dbReference>
<name>A0A284VK86_9EURY</name>
<reference evidence="2" key="1">
    <citation type="submission" date="2017-06" db="EMBL/GenBank/DDBJ databases">
        <authorList>
            <person name="Cremers G."/>
        </authorList>
    </citation>
    <scope>NUCLEOTIDE SEQUENCE [LARGE SCALE GENOMIC DNA]</scope>
</reference>
<keyword evidence="2" id="KW-1185">Reference proteome</keyword>
<proteinExistence type="predicted"/>
<protein>
    <submittedName>
        <fullName evidence="1">Uncharacterized protein</fullName>
    </submittedName>
</protein>
<dbReference type="Proteomes" id="UP000218615">
    <property type="component" value="Unassembled WGS sequence"/>
</dbReference>
<gene>
    <name evidence="1" type="ORF">MNV_1270015</name>
</gene>
<accession>A0A284VK86</accession>
<dbReference type="AlphaFoldDB" id="A0A284VK86"/>
<sequence>MNLKRLGTHVVSRLKASHAKVNKTLLSFFNSVVTCMALRETGERHHDDMLYSHFK</sequence>